<dbReference type="Proteomes" id="UP000007564">
    <property type="component" value="Chromosome"/>
</dbReference>
<dbReference type="PROSITE" id="PS50931">
    <property type="entry name" value="HTH_LYSR"/>
    <property type="match status" value="1"/>
</dbReference>
<dbReference type="InterPro" id="IPR005119">
    <property type="entry name" value="LysR_subst-bd"/>
</dbReference>
<feature type="domain" description="HTH lysR-type" evidence="5">
    <location>
        <begin position="2"/>
        <end position="59"/>
    </location>
</feature>
<name>A0A0C6P5T5_BORBO</name>
<dbReference type="InterPro" id="IPR058163">
    <property type="entry name" value="LysR-type_TF_proteobact-type"/>
</dbReference>
<dbReference type="KEGG" id="bbh:BN112_2965"/>
<organism evidence="6 7">
    <name type="scientific">Bordetella bronchiseptica 253</name>
    <dbReference type="NCBI Taxonomy" id="568707"/>
    <lineage>
        <taxon>Bacteria</taxon>
        <taxon>Pseudomonadati</taxon>
        <taxon>Pseudomonadota</taxon>
        <taxon>Betaproteobacteria</taxon>
        <taxon>Burkholderiales</taxon>
        <taxon>Alcaligenaceae</taxon>
        <taxon>Bordetella</taxon>
    </lineage>
</organism>
<dbReference type="AlphaFoldDB" id="A0A0C6P5T5"/>
<dbReference type="SUPFAM" id="SSF46785">
    <property type="entry name" value="Winged helix' DNA-binding domain"/>
    <property type="match status" value="1"/>
</dbReference>
<evidence type="ECO:0000256" key="1">
    <source>
        <dbReference type="ARBA" id="ARBA00009437"/>
    </source>
</evidence>
<sequence length="302" mass="33331">MLRIEDLQLAAALAQAPSLSAAARALNVTPPALSMRLRKLEASLGLALAVRSARRLSLTPEGERLAREAAALLAQLQALPESLRRDDSRLTGTLRVAAPFGYGRRHIAPVLARLAQRHPELRVQLDLRETPWPDHQDADAVVHIGAVRDSSWVTRRLADNERWLCASPQYLQDHGMPREPRDLLHHRCICIRENDEDASLWRFRRADAGAAGRKAAETVRIAPAYVSNDGNVARTWAEQGLGLVVRSQWDAEGAVARGALVRVMPQWQLDSAPVMLLVPGRKGRSARVKALLECFDEQAGHA</sequence>
<dbReference type="InterPro" id="IPR036390">
    <property type="entry name" value="WH_DNA-bd_sf"/>
</dbReference>
<keyword evidence="2" id="KW-0805">Transcription regulation</keyword>
<dbReference type="InterPro" id="IPR036388">
    <property type="entry name" value="WH-like_DNA-bd_sf"/>
</dbReference>
<dbReference type="Pfam" id="PF00126">
    <property type="entry name" value="HTH_1"/>
    <property type="match status" value="1"/>
</dbReference>
<evidence type="ECO:0000256" key="4">
    <source>
        <dbReference type="ARBA" id="ARBA00023163"/>
    </source>
</evidence>
<dbReference type="PANTHER" id="PTHR30537:SF5">
    <property type="entry name" value="HTH-TYPE TRANSCRIPTIONAL ACTIVATOR TTDR-RELATED"/>
    <property type="match status" value="1"/>
</dbReference>
<dbReference type="RefSeq" id="WP_015064630.1">
    <property type="nucleotide sequence ID" value="NC_019382.1"/>
</dbReference>
<keyword evidence="3" id="KW-0238">DNA-binding</keyword>
<protein>
    <submittedName>
        <fullName evidence="6">Probable transcriptional regulator</fullName>
    </submittedName>
</protein>
<evidence type="ECO:0000256" key="3">
    <source>
        <dbReference type="ARBA" id="ARBA00023125"/>
    </source>
</evidence>
<reference evidence="6 7" key="1">
    <citation type="journal article" date="2012" name="BMC Genomics">
        <title>Comparative genomics of the classical Bordetella subspecies: the evolution and exchange of virulence-associated diversity amongst closely related pathogens.</title>
        <authorList>
            <person name="Park J."/>
            <person name="Zhang Y."/>
            <person name="Buboltz A.M."/>
            <person name="Zhang X."/>
            <person name="Schuster S.C."/>
            <person name="Ahuja U."/>
            <person name="Liu M."/>
            <person name="Miller J.F."/>
            <person name="Sebaihia M."/>
            <person name="Bentley S.D."/>
            <person name="Parkhill J."/>
            <person name="Harvill E.T."/>
        </authorList>
    </citation>
    <scope>NUCLEOTIDE SEQUENCE [LARGE SCALE GENOMIC DNA]</scope>
    <source>
        <strain evidence="6 7">253</strain>
    </source>
</reference>
<evidence type="ECO:0000259" key="5">
    <source>
        <dbReference type="PROSITE" id="PS50931"/>
    </source>
</evidence>
<comment type="similarity">
    <text evidence="1">Belongs to the LysR transcriptional regulatory family.</text>
</comment>
<accession>A0A0C6P5T5</accession>
<proteinExistence type="inferred from homology"/>
<gene>
    <name evidence="6" type="ORF">BN112_2965</name>
</gene>
<dbReference type="Pfam" id="PF03466">
    <property type="entry name" value="LysR_substrate"/>
    <property type="match status" value="1"/>
</dbReference>
<dbReference type="EMBL" id="HE965806">
    <property type="protein sequence ID" value="CCJ54882.1"/>
    <property type="molecule type" value="Genomic_DNA"/>
</dbReference>
<dbReference type="Gene3D" id="3.40.190.290">
    <property type="match status" value="1"/>
</dbReference>
<dbReference type="GO" id="GO:0003700">
    <property type="term" value="F:DNA-binding transcription factor activity"/>
    <property type="evidence" value="ECO:0007669"/>
    <property type="project" value="InterPro"/>
</dbReference>
<dbReference type="CDD" id="cd08479">
    <property type="entry name" value="PBP2_CrgA_like_9"/>
    <property type="match status" value="1"/>
</dbReference>
<evidence type="ECO:0000256" key="2">
    <source>
        <dbReference type="ARBA" id="ARBA00023015"/>
    </source>
</evidence>
<evidence type="ECO:0000313" key="7">
    <source>
        <dbReference type="Proteomes" id="UP000007564"/>
    </source>
</evidence>
<evidence type="ECO:0000313" key="6">
    <source>
        <dbReference type="EMBL" id="CCJ54882.1"/>
    </source>
</evidence>
<keyword evidence="4" id="KW-0804">Transcription</keyword>
<dbReference type="OrthoDB" id="8954631at2"/>
<dbReference type="Gene3D" id="1.10.10.10">
    <property type="entry name" value="Winged helix-like DNA-binding domain superfamily/Winged helix DNA-binding domain"/>
    <property type="match status" value="1"/>
</dbReference>
<dbReference type="HOGENOM" id="CLU_039613_16_4_4"/>
<dbReference type="PANTHER" id="PTHR30537">
    <property type="entry name" value="HTH-TYPE TRANSCRIPTIONAL REGULATOR"/>
    <property type="match status" value="1"/>
</dbReference>
<dbReference type="SUPFAM" id="SSF53850">
    <property type="entry name" value="Periplasmic binding protein-like II"/>
    <property type="match status" value="1"/>
</dbReference>
<dbReference type="GO" id="GO:0003677">
    <property type="term" value="F:DNA binding"/>
    <property type="evidence" value="ECO:0007669"/>
    <property type="project" value="UniProtKB-KW"/>
</dbReference>
<dbReference type="PRINTS" id="PR00039">
    <property type="entry name" value="HTHLYSR"/>
</dbReference>
<dbReference type="InterPro" id="IPR000847">
    <property type="entry name" value="LysR_HTH_N"/>
</dbReference>